<dbReference type="AlphaFoldDB" id="A0A327QWY9"/>
<sequence>MKYTLLSCIAVCLIACHQAINPNPLPIHARWETVRLGDSTTSVTFAVPEEYDTSYQYFDGNTCSYFPDQVYRYQSKQWPLRDSTYYAQEANWWESDSTDMFTMQYFTEPRYALVDTGNLNTAMRIISRYKSIDSVTFDTIFKIGDRYMGVVVPGKMNYTERVEVLAETEFHGTSLFLKYSLVMRDTDSTRKQNFIKRSVQLLSTVRVYGDTLKTL</sequence>
<evidence type="ECO:0000313" key="3">
    <source>
        <dbReference type="Proteomes" id="UP000249547"/>
    </source>
</evidence>
<dbReference type="EMBL" id="QLLL01000002">
    <property type="protein sequence ID" value="RAJ08234.1"/>
    <property type="molecule type" value="Genomic_DNA"/>
</dbReference>
<protein>
    <submittedName>
        <fullName evidence="2">Uncharacterized protein</fullName>
    </submittedName>
</protein>
<dbReference type="OrthoDB" id="877984at2"/>
<evidence type="ECO:0000256" key="1">
    <source>
        <dbReference type="SAM" id="SignalP"/>
    </source>
</evidence>
<keyword evidence="1" id="KW-0732">Signal</keyword>
<dbReference type="Proteomes" id="UP000249547">
    <property type="component" value="Unassembled WGS sequence"/>
</dbReference>
<gene>
    <name evidence="2" type="ORF">LX64_00881</name>
</gene>
<evidence type="ECO:0000313" key="2">
    <source>
        <dbReference type="EMBL" id="RAJ08234.1"/>
    </source>
</evidence>
<dbReference type="RefSeq" id="WP_111596401.1">
    <property type="nucleotide sequence ID" value="NZ_QLLL01000002.1"/>
</dbReference>
<proteinExistence type="predicted"/>
<organism evidence="2 3">
    <name type="scientific">Chitinophaga skermanii</name>
    <dbReference type="NCBI Taxonomy" id="331697"/>
    <lineage>
        <taxon>Bacteria</taxon>
        <taxon>Pseudomonadati</taxon>
        <taxon>Bacteroidota</taxon>
        <taxon>Chitinophagia</taxon>
        <taxon>Chitinophagales</taxon>
        <taxon>Chitinophagaceae</taxon>
        <taxon>Chitinophaga</taxon>
    </lineage>
</organism>
<feature type="chain" id="PRO_5016415735" evidence="1">
    <location>
        <begin position="20"/>
        <end position="215"/>
    </location>
</feature>
<accession>A0A327QWY9</accession>
<name>A0A327QWY9_9BACT</name>
<comment type="caution">
    <text evidence="2">The sequence shown here is derived from an EMBL/GenBank/DDBJ whole genome shotgun (WGS) entry which is preliminary data.</text>
</comment>
<reference evidence="2 3" key="1">
    <citation type="submission" date="2018-06" db="EMBL/GenBank/DDBJ databases">
        <title>Genomic Encyclopedia of Archaeal and Bacterial Type Strains, Phase II (KMG-II): from individual species to whole genera.</title>
        <authorList>
            <person name="Goeker M."/>
        </authorList>
    </citation>
    <scope>NUCLEOTIDE SEQUENCE [LARGE SCALE GENOMIC DNA]</scope>
    <source>
        <strain evidence="2 3">DSM 23857</strain>
    </source>
</reference>
<feature type="signal peptide" evidence="1">
    <location>
        <begin position="1"/>
        <end position="19"/>
    </location>
</feature>
<keyword evidence="3" id="KW-1185">Reference proteome</keyword>